<accession>A0A151GLQ5</accession>
<protein>
    <submittedName>
        <fullName evidence="2">Uncharacterized protein</fullName>
    </submittedName>
</protein>
<dbReference type="Proteomes" id="UP000076580">
    <property type="component" value="Chromosome 02"/>
</dbReference>
<evidence type="ECO:0000256" key="1">
    <source>
        <dbReference type="SAM" id="Phobius"/>
    </source>
</evidence>
<reference evidence="2 3" key="1">
    <citation type="journal article" date="2016" name="Sci. Rep.">
        <title>Insights into Adaptations to a Near-Obligate Nematode Endoparasitic Lifestyle from the Finished Genome of Drechmeria coniospora.</title>
        <authorList>
            <person name="Zhang L."/>
            <person name="Zhou Z."/>
            <person name="Guo Q."/>
            <person name="Fokkens L."/>
            <person name="Miskei M."/>
            <person name="Pocsi I."/>
            <person name="Zhang W."/>
            <person name="Chen M."/>
            <person name="Wang L."/>
            <person name="Sun Y."/>
            <person name="Donzelli B.G."/>
            <person name="Gibson D.M."/>
            <person name="Nelson D.R."/>
            <person name="Luo J.G."/>
            <person name="Rep M."/>
            <person name="Liu H."/>
            <person name="Yang S."/>
            <person name="Wang J."/>
            <person name="Krasnoff S.B."/>
            <person name="Xu Y."/>
            <person name="Molnar I."/>
            <person name="Lin M."/>
        </authorList>
    </citation>
    <scope>NUCLEOTIDE SEQUENCE [LARGE SCALE GENOMIC DNA]</scope>
    <source>
        <strain evidence="2 3">ARSEF 6962</strain>
    </source>
</reference>
<keyword evidence="1" id="KW-0812">Transmembrane</keyword>
<keyword evidence="1" id="KW-1133">Transmembrane helix</keyword>
<keyword evidence="3" id="KW-1185">Reference proteome</keyword>
<evidence type="ECO:0000313" key="2">
    <source>
        <dbReference type="EMBL" id="KYK57932.1"/>
    </source>
</evidence>
<keyword evidence="1" id="KW-0472">Membrane</keyword>
<dbReference type="PANTHER" id="PTHR35896">
    <property type="entry name" value="IG-LIKE DOMAIN-CONTAINING PROTEIN"/>
    <property type="match status" value="1"/>
</dbReference>
<proteinExistence type="predicted"/>
<dbReference type="InParanoid" id="A0A151GLQ5"/>
<dbReference type="EMBL" id="LAYC01000002">
    <property type="protein sequence ID" value="KYK57932.1"/>
    <property type="molecule type" value="Genomic_DNA"/>
</dbReference>
<sequence length="265" mass="29429">MARQTRNVATGFAQGTKPWLGMSGVALDEPDSESSIKFAEEQAFLSGDEANDDDRQQYTATRSTMHIGSPSSKAKITALILVLIVSALAIASAVVPRYGSNGNAIDDTKAIQGSHVVLKPSYIMKSPCGSTATEARQRGCKFDIISFCWLPTECYDGELSRDFDAMRTWEWFRDSNKTEPLSHEQIMTGEFTGLYVNWEYHVRHCTAMWQKMHRAILGQGKRAIDSYIGELPHTHHCGEMLLERGAAFEDINTIILVKFPDCGIA</sequence>
<dbReference type="GeneID" id="63717588"/>
<dbReference type="PANTHER" id="PTHR35896:SF3">
    <property type="entry name" value="MAJOR FACILITATOR SUPERFAMILY TRANSPORTER"/>
    <property type="match status" value="1"/>
</dbReference>
<feature type="transmembrane region" description="Helical" evidence="1">
    <location>
        <begin position="76"/>
        <end position="95"/>
    </location>
</feature>
<dbReference type="InterPro" id="IPR053008">
    <property type="entry name" value="Phomopsin_biosynth_assoc"/>
</dbReference>
<name>A0A151GLQ5_DRECN</name>
<evidence type="ECO:0000313" key="3">
    <source>
        <dbReference type="Proteomes" id="UP000076580"/>
    </source>
</evidence>
<gene>
    <name evidence="2" type="ORF">DCS_04945</name>
</gene>
<organism evidence="2 3">
    <name type="scientific">Drechmeria coniospora</name>
    <name type="common">Nematophagous fungus</name>
    <name type="synonym">Meria coniospora</name>
    <dbReference type="NCBI Taxonomy" id="98403"/>
    <lineage>
        <taxon>Eukaryota</taxon>
        <taxon>Fungi</taxon>
        <taxon>Dikarya</taxon>
        <taxon>Ascomycota</taxon>
        <taxon>Pezizomycotina</taxon>
        <taxon>Sordariomycetes</taxon>
        <taxon>Hypocreomycetidae</taxon>
        <taxon>Hypocreales</taxon>
        <taxon>Ophiocordycipitaceae</taxon>
        <taxon>Drechmeria</taxon>
    </lineage>
</organism>
<comment type="caution">
    <text evidence="2">The sequence shown here is derived from an EMBL/GenBank/DDBJ whole genome shotgun (WGS) entry which is preliminary data.</text>
</comment>
<dbReference type="RefSeq" id="XP_040657284.1">
    <property type="nucleotide sequence ID" value="XM_040802251.1"/>
</dbReference>
<dbReference type="AlphaFoldDB" id="A0A151GLQ5"/>